<keyword evidence="1" id="KW-1133">Transmembrane helix</keyword>
<dbReference type="EMBL" id="WFLI01000022">
    <property type="protein sequence ID" value="KAB8063405.1"/>
    <property type="molecule type" value="Genomic_DNA"/>
</dbReference>
<gene>
    <name evidence="2" type="ORF">GCN75_18095</name>
</gene>
<accession>A0A6I1HXQ5</accession>
<reference evidence="2 3" key="1">
    <citation type="submission" date="2019-10" db="EMBL/GenBank/DDBJ databases">
        <title>Three novel species isolated from a subtropical stream in China.</title>
        <authorList>
            <person name="Lu H."/>
        </authorList>
    </citation>
    <scope>NUCLEOTIDE SEQUENCE [LARGE SCALE GENOMIC DNA]</scope>
    <source>
        <strain evidence="2 3">FT13W</strain>
    </source>
</reference>
<feature type="transmembrane region" description="Helical" evidence="1">
    <location>
        <begin position="235"/>
        <end position="256"/>
    </location>
</feature>
<organism evidence="2 3">
    <name type="scientific">Janthinobacterium violaceinigrum</name>
    <dbReference type="NCBI Taxonomy" id="2654252"/>
    <lineage>
        <taxon>Bacteria</taxon>
        <taxon>Pseudomonadati</taxon>
        <taxon>Pseudomonadota</taxon>
        <taxon>Betaproteobacteria</taxon>
        <taxon>Burkholderiales</taxon>
        <taxon>Oxalobacteraceae</taxon>
        <taxon>Janthinobacterium</taxon>
    </lineage>
</organism>
<evidence type="ECO:0000313" key="3">
    <source>
        <dbReference type="Proteomes" id="UP000468717"/>
    </source>
</evidence>
<name>A0A6I1HXQ5_9BURK</name>
<comment type="caution">
    <text evidence="2">The sequence shown here is derived from an EMBL/GenBank/DDBJ whole genome shotgun (WGS) entry which is preliminary data.</text>
</comment>
<proteinExistence type="predicted"/>
<dbReference type="AlphaFoldDB" id="A0A6I1HXQ5"/>
<feature type="transmembrane region" description="Helical" evidence="1">
    <location>
        <begin position="209"/>
        <end position="229"/>
    </location>
</feature>
<dbReference type="RefSeq" id="WP_152283690.1">
    <property type="nucleotide sequence ID" value="NZ_WFLI01000022.1"/>
</dbReference>
<keyword evidence="1" id="KW-0472">Membrane</keyword>
<dbReference type="Proteomes" id="UP000468717">
    <property type="component" value="Unassembled WGS sequence"/>
</dbReference>
<keyword evidence="1" id="KW-0812">Transmembrane</keyword>
<keyword evidence="3" id="KW-1185">Reference proteome</keyword>
<evidence type="ECO:0000313" key="2">
    <source>
        <dbReference type="EMBL" id="KAB8063405.1"/>
    </source>
</evidence>
<evidence type="ECO:0000256" key="1">
    <source>
        <dbReference type="SAM" id="Phobius"/>
    </source>
</evidence>
<sequence length="286" mass="31139">MLNEPELEADIPTTPAAPAPAAANAGIEEVYAALCRDWGIARPPALTVTPSLKVGGRVLLGEYRRERHEIMVTQNISNPELVLSHELCHAIAGAGIGYKGHHGAPFLALWSLADHYFMAGRIGATLGDLTVFTIGTQWLRVAPRRYRETERQRAHKVIEAVKKEMAQGPLTIDELAIAIRTQMGTQARSSSFSSWVIDRFFTQKAVWQYYTGRSAIALLLAGIALHAAVPSDYKPMVAGAMAVILGGIAAICAACVSIEKALCRWADIGKLPLRRKVWRMLFSKAG</sequence>
<protein>
    <submittedName>
        <fullName evidence="2">Uncharacterized protein</fullName>
    </submittedName>
</protein>